<dbReference type="EMBL" id="CAJVQB010000753">
    <property type="protein sequence ID" value="CAG8505479.1"/>
    <property type="molecule type" value="Genomic_DNA"/>
</dbReference>
<sequence length="95" mass="11040">MDNFSCLNLQHGPTDTLNKWLNIFRRNKSLADDKIKYQFLESDEINKQLPTVKENLKDIYISIPYNITEINKSLSKLKASKTAVNIEDQLTLCIH</sequence>
<name>A0ABM8W244_GIGMA</name>
<gene>
    <name evidence="1" type="ORF">GMARGA_LOCUS2415</name>
</gene>
<comment type="caution">
    <text evidence="1">The sequence shown here is derived from an EMBL/GenBank/DDBJ whole genome shotgun (WGS) entry which is preliminary data.</text>
</comment>
<accession>A0ABM8W244</accession>
<keyword evidence="2" id="KW-1185">Reference proteome</keyword>
<protein>
    <submittedName>
        <fullName evidence="1">1431_t:CDS:1</fullName>
    </submittedName>
</protein>
<proteinExistence type="predicted"/>
<reference evidence="1 2" key="1">
    <citation type="submission" date="2021-06" db="EMBL/GenBank/DDBJ databases">
        <authorList>
            <person name="Kallberg Y."/>
            <person name="Tangrot J."/>
            <person name="Rosling A."/>
        </authorList>
    </citation>
    <scope>NUCLEOTIDE SEQUENCE [LARGE SCALE GENOMIC DNA]</scope>
    <source>
        <strain evidence="1 2">120-4 pot B 10/14</strain>
    </source>
</reference>
<evidence type="ECO:0000313" key="1">
    <source>
        <dbReference type="EMBL" id="CAG8505479.1"/>
    </source>
</evidence>
<dbReference type="Proteomes" id="UP000789901">
    <property type="component" value="Unassembled WGS sequence"/>
</dbReference>
<evidence type="ECO:0000313" key="2">
    <source>
        <dbReference type="Proteomes" id="UP000789901"/>
    </source>
</evidence>
<organism evidence="1 2">
    <name type="scientific">Gigaspora margarita</name>
    <dbReference type="NCBI Taxonomy" id="4874"/>
    <lineage>
        <taxon>Eukaryota</taxon>
        <taxon>Fungi</taxon>
        <taxon>Fungi incertae sedis</taxon>
        <taxon>Mucoromycota</taxon>
        <taxon>Glomeromycotina</taxon>
        <taxon>Glomeromycetes</taxon>
        <taxon>Diversisporales</taxon>
        <taxon>Gigasporaceae</taxon>
        <taxon>Gigaspora</taxon>
    </lineage>
</organism>